<evidence type="ECO:0000313" key="3">
    <source>
        <dbReference type="Proteomes" id="UP001152523"/>
    </source>
</evidence>
<dbReference type="EMBL" id="CAMAPF010000921">
    <property type="protein sequence ID" value="CAH9121573.1"/>
    <property type="molecule type" value="Genomic_DNA"/>
</dbReference>
<evidence type="ECO:0000313" key="2">
    <source>
        <dbReference type="EMBL" id="CAH9121573.1"/>
    </source>
</evidence>
<gene>
    <name evidence="2" type="ORF">CEPIT_LOCUS23795</name>
</gene>
<dbReference type="AlphaFoldDB" id="A0AAV0EHP0"/>
<dbReference type="Pfam" id="PF14111">
    <property type="entry name" value="DUF4283"/>
    <property type="match status" value="1"/>
</dbReference>
<feature type="domain" description="DUF4283" evidence="1">
    <location>
        <begin position="44"/>
        <end position="99"/>
    </location>
</feature>
<keyword evidence="3" id="KW-1185">Reference proteome</keyword>
<name>A0AAV0EHP0_9ASTE</name>
<dbReference type="Proteomes" id="UP001152523">
    <property type="component" value="Unassembled WGS sequence"/>
</dbReference>
<comment type="caution">
    <text evidence="2">The sequence shown here is derived from an EMBL/GenBank/DDBJ whole genome shotgun (WGS) entry which is preliminary data.</text>
</comment>
<dbReference type="InterPro" id="IPR025558">
    <property type="entry name" value="DUF4283"/>
</dbReference>
<protein>
    <recommendedName>
        <fullName evidence="1">DUF4283 domain-containing protein</fullName>
    </recommendedName>
</protein>
<sequence length="103" mass="12009">MEEVVFQYKKMAIGEENNNLNFDDDDEEDGEFDTAEKGAKFPVMGIFLTDQKINFQALKDLLASIWRPSKRVSIKEIGAKRYLFTFYRIVDMNRVLEDGLSLF</sequence>
<reference evidence="2" key="1">
    <citation type="submission" date="2022-07" db="EMBL/GenBank/DDBJ databases">
        <authorList>
            <person name="Macas J."/>
            <person name="Novak P."/>
            <person name="Neumann P."/>
        </authorList>
    </citation>
    <scope>NUCLEOTIDE SEQUENCE</scope>
</reference>
<accession>A0AAV0EHP0</accession>
<evidence type="ECO:0000259" key="1">
    <source>
        <dbReference type="Pfam" id="PF14111"/>
    </source>
</evidence>
<organism evidence="2 3">
    <name type="scientific">Cuscuta epithymum</name>
    <dbReference type="NCBI Taxonomy" id="186058"/>
    <lineage>
        <taxon>Eukaryota</taxon>
        <taxon>Viridiplantae</taxon>
        <taxon>Streptophyta</taxon>
        <taxon>Embryophyta</taxon>
        <taxon>Tracheophyta</taxon>
        <taxon>Spermatophyta</taxon>
        <taxon>Magnoliopsida</taxon>
        <taxon>eudicotyledons</taxon>
        <taxon>Gunneridae</taxon>
        <taxon>Pentapetalae</taxon>
        <taxon>asterids</taxon>
        <taxon>lamiids</taxon>
        <taxon>Solanales</taxon>
        <taxon>Convolvulaceae</taxon>
        <taxon>Cuscuteae</taxon>
        <taxon>Cuscuta</taxon>
        <taxon>Cuscuta subgen. Cuscuta</taxon>
    </lineage>
</organism>
<proteinExistence type="predicted"/>